<evidence type="ECO:0000256" key="1">
    <source>
        <dbReference type="SAM" id="MobiDB-lite"/>
    </source>
</evidence>
<feature type="compositionally biased region" description="Low complexity" evidence="1">
    <location>
        <begin position="45"/>
        <end position="59"/>
    </location>
</feature>
<organism evidence="3 4">
    <name type="scientific">Alternaria atra</name>
    <dbReference type="NCBI Taxonomy" id="119953"/>
    <lineage>
        <taxon>Eukaryota</taxon>
        <taxon>Fungi</taxon>
        <taxon>Dikarya</taxon>
        <taxon>Ascomycota</taxon>
        <taxon>Pezizomycotina</taxon>
        <taxon>Dothideomycetes</taxon>
        <taxon>Pleosporomycetidae</taxon>
        <taxon>Pleosporales</taxon>
        <taxon>Pleosporineae</taxon>
        <taxon>Pleosporaceae</taxon>
        <taxon>Alternaria</taxon>
        <taxon>Alternaria sect. Ulocladioides</taxon>
    </lineage>
</organism>
<gene>
    <name evidence="3" type="ORF">ALTATR162_LOCUS6787</name>
</gene>
<feature type="domain" description="RanBD1" evidence="2">
    <location>
        <begin position="852"/>
        <end position="989"/>
    </location>
</feature>
<dbReference type="GO" id="GO:0005096">
    <property type="term" value="F:GTPase activator activity"/>
    <property type="evidence" value="ECO:0007669"/>
    <property type="project" value="TreeGrafter"/>
</dbReference>
<dbReference type="GeneID" id="67018714"/>
<evidence type="ECO:0000313" key="3">
    <source>
        <dbReference type="EMBL" id="CAG5165391.1"/>
    </source>
</evidence>
<sequence>MSTSEPNPSQELKFPPVQVARSLTKLDLETLMMRSTQRRLPEDAGSTLDDSSYDLLGDGVMDMSDDEAHTESIASTDGPTPDDTSDDFSDDDVEYETGGRGLQDSTYSSHGEHPEHQTQVHPILSGEDSSLTEVPPYLSGSMSSRHFTLHERATGNVDITQGSSVIKSSAGYTDELPLVFERYGCKEIRLSVKAALSQQPLTAPDAYRILYIGSGKWAEGTITSKIGAALAAYPNTSKTVMVRGQVEPYAPVPHADRCVKIEVRNSRGKSHVLAIMEDGRQLKFGSGMSAHSPDRPDLVVICHPSVLDHTADKQDLASAKEVFEHEAIPCIELAETNPFGAGSSVDENTSLRICVEGRDNPSTDYELKEVLPLDIHQFDQLEPSQLNRHLALISPHLATAQGTKAPTARTSWLSDKSKASTKKVGSHLHWARWLASAILLFALVPALLQGTAYLPMLYQKVSQIQSVSPAVSETQSLMSTITPIAAVSPSAAHSPLSFSTSIPAALQGGLTLVSPQQKQPDRKLKAKSDQVGGFEIQTTGDHQFVLRPSKAFSSSRKKPQLQIQVSHQSEEVPARYNRTITGEYIVDLEQQYRFDKFNVSIATHSKPLLRQSFEVMLGHNKSTLDQLLDTAKLNMFDTQMALLNVSTTAAQAMQVYMAGLDKYASKQIQETRNRLEMNARRARQIPDATWMGLRKVTAPVRTSSAMRRARMNALRVRCKMEMAAGMSAKEDSEKQSWACAKKMSEAAKPDPAAEQVANPAATLVQDETAKVTTDKAADKPETTTTTESKDDKPITEKATEAAAAVKDNVFSMFGGGPAKVKKEETDDVNEPSGASKPKGEDEDPENEEPDVDFQPVVHLTEKVDTKTNEELEEQVFKMRAKLFKFDRESREWKERGTGDVRLLKHKENGKTRLVMRRDKTLKVCANHYVVPDMKLSPNVGSDRSWVWNAAADVSEGEPEAQTLAIRFANSENANQFKEAFIKAQQENEALFGKSEQ</sequence>
<comment type="caution">
    <text evidence="3">The sequence shown here is derived from an EMBL/GenBank/DDBJ whole genome shotgun (WGS) entry which is preliminary data.</text>
</comment>
<dbReference type="PANTHER" id="PTHR23138">
    <property type="entry name" value="RAN BINDING PROTEIN"/>
    <property type="match status" value="1"/>
</dbReference>
<dbReference type="GO" id="GO:0006913">
    <property type="term" value="P:nucleocytoplasmic transport"/>
    <property type="evidence" value="ECO:0007669"/>
    <property type="project" value="InterPro"/>
</dbReference>
<proteinExistence type="predicted"/>
<dbReference type="InterPro" id="IPR045255">
    <property type="entry name" value="RanBP1-like"/>
</dbReference>
<dbReference type="FunFam" id="2.30.29.30:FF:000254">
    <property type="entry name" value="Ran-specific GTPase-activating protein 1"/>
    <property type="match status" value="1"/>
</dbReference>
<dbReference type="PANTHER" id="PTHR23138:SF87">
    <property type="entry name" value="E3 SUMO-PROTEIN LIGASE RANBP2"/>
    <property type="match status" value="1"/>
</dbReference>
<accession>A0A8J2I398</accession>
<protein>
    <recommendedName>
        <fullName evidence="2">RanBD1 domain-containing protein</fullName>
    </recommendedName>
</protein>
<dbReference type="AlphaFoldDB" id="A0A8J2I398"/>
<dbReference type="GO" id="GO:0005737">
    <property type="term" value="C:cytoplasm"/>
    <property type="evidence" value="ECO:0007669"/>
    <property type="project" value="TreeGrafter"/>
</dbReference>
<dbReference type="InterPro" id="IPR011993">
    <property type="entry name" value="PH-like_dom_sf"/>
</dbReference>
<dbReference type="SMART" id="SM00160">
    <property type="entry name" value="RanBD"/>
    <property type="match status" value="1"/>
</dbReference>
<evidence type="ECO:0000313" key="4">
    <source>
        <dbReference type="Proteomes" id="UP000676310"/>
    </source>
</evidence>
<feature type="compositionally biased region" description="Acidic residues" evidence="1">
    <location>
        <begin position="83"/>
        <end position="95"/>
    </location>
</feature>
<feature type="compositionally biased region" description="Acidic residues" evidence="1">
    <location>
        <begin position="840"/>
        <end position="851"/>
    </location>
</feature>
<feature type="region of interest" description="Disordered" evidence="1">
    <location>
        <begin position="816"/>
        <end position="852"/>
    </location>
</feature>
<evidence type="ECO:0000259" key="2">
    <source>
        <dbReference type="PROSITE" id="PS50196"/>
    </source>
</evidence>
<dbReference type="Pfam" id="PF00638">
    <property type="entry name" value="Ran_BP1"/>
    <property type="match status" value="1"/>
</dbReference>
<dbReference type="Proteomes" id="UP000676310">
    <property type="component" value="Unassembled WGS sequence"/>
</dbReference>
<dbReference type="Gene3D" id="2.30.29.30">
    <property type="entry name" value="Pleckstrin-homology domain (PH domain)/Phosphotyrosine-binding domain (PTB)"/>
    <property type="match status" value="1"/>
</dbReference>
<dbReference type="InterPro" id="IPR045256">
    <property type="entry name" value="RanBP1_RanBD"/>
</dbReference>
<reference evidence="3" key="1">
    <citation type="submission" date="2021-05" db="EMBL/GenBank/DDBJ databases">
        <authorList>
            <person name="Stam R."/>
        </authorList>
    </citation>
    <scope>NUCLEOTIDE SEQUENCE</scope>
    <source>
        <strain evidence="3">CS162</strain>
    </source>
</reference>
<dbReference type="CDD" id="cd13179">
    <property type="entry name" value="RanBD_RanBP1"/>
    <property type="match status" value="1"/>
</dbReference>
<name>A0A8J2I398_9PLEO</name>
<dbReference type="SUPFAM" id="SSF50729">
    <property type="entry name" value="PH domain-like"/>
    <property type="match status" value="1"/>
</dbReference>
<dbReference type="GO" id="GO:0005643">
    <property type="term" value="C:nuclear pore"/>
    <property type="evidence" value="ECO:0007669"/>
    <property type="project" value="TreeGrafter"/>
</dbReference>
<keyword evidence="4" id="KW-1185">Reference proteome</keyword>
<dbReference type="OrthoDB" id="439943at2759"/>
<feature type="region of interest" description="Disordered" evidence="1">
    <location>
        <begin position="727"/>
        <end position="795"/>
    </location>
</feature>
<dbReference type="EMBL" id="CAJRGZ010000019">
    <property type="protein sequence ID" value="CAG5165391.1"/>
    <property type="molecule type" value="Genomic_DNA"/>
</dbReference>
<feature type="compositionally biased region" description="Basic and acidic residues" evidence="1">
    <location>
        <begin position="767"/>
        <end position="795"/>
    </location>
</feature>
<dbReference type="InterPro" id="IPR000156">
    <property type="entry name" value="Ran_bind_dom"/>
</dbReference>
<dbReference type="PROSITE" id="PS50196">
    <property type="entry name" value="RANBD1"/>
    <property type="match status" value="1"/>
</dbReference>
<feature type="region of interest" description="Disordered" evidence="1">
    <location>
        <begin position="34"/>
        <end position="137"/>
    </location>
</feature>
<dbReference type="RefSeq" id="XP_043170344.1">
    <property type="nucleotide sequence ID" value="XM_043314409.1"/>
</dbReference>